<evidence type="ECO:0000313" key="1">
    <source>
        <dbReference type="EMBL" id="MBD1394296.1"/>
    </source>
</evidence>
<dbReference type="AlphaFoldDB" id="A0A926NNA0"/>
<comment type="caution">
    <text evidence="1">The sequence shown here is derived from an EMBL/GenBank/DDBJ whole genome shotgun (WGS) entry which is preliminary data.</text>
</comment>
<dbReference type="Proteomes" id="UP000619078">
    <property type="component" value="Unassembled WGS sequence"/>
</dbReference>
<protein>
    <submittedName>
        <fullName evidence="1">Uncharacterized protein</fullName>
    </submittedName>
</protein>
<sequence>MAKKKVKFPENLPLKAEVKKSGRSIRWYAQQIGVDRQTVSQTINGHYKGTNIVPKLNLLLTQ</sequence>
<gene>
    <name evidence="1" type="ORF">IDJ76_14395</name>
</gene>
<dbReference type="GO" id="GO:0003677">
    <property type="term" value="F:DNA binding"/>
    <property type="evidence" value="ECO:0007669"/>
    <property type="project" value="InterPro"/>
</dbReference>
<reference evidence="1" key="1">
    <citation type="submission" date="2020-09" db="EMBL/GenBank/DDBJ databases">
        <title>Novel species of Mucilaginibacter isolated from a glacier on the Tibetan Plateau.</title>
        <authorList>
            <person name="Liu Q."/>
            <person name="Xin Y.-H."/>
        </authorList>
    </citation>
    <scope>NUCLEOTIDE SEQUENCE</scope>
    <source>
        <strain evidence="1">ZB1P21</strain>
    </source>
</reference>
<dbReference type="InterPro" id="IPR010982">
    <property type="entry name" value="Lambda_DNA-bd_dom_sf"/>
</dbReference>
<name>A0A926NNA0_9SPHI</name>
<dbReference type="RefSeq" id="WP_191164032.1">
    <property type="nucleotide sequence ID" value="NZ_JACWMX010000005.1"/>
</dbReference>
<dbReference type="Gene3D" id="1.10.260.40">
    <property type="entry name" value="lambda repressor-like DNA-binding domains"/>
    <property type="match status" value="1"/>
</dbReference>
<dbReference type="EMBL" id="JACWMX010000005">
    <property type="protein sequence ID" value="MBD1394296.1"/>
    <property type="molecule type" value="Genomic_DNA"/>
</dbReference>
<proteinExistence type="predicted"/>
<evidence type="ECO:0000313" key="2">
    <source>
        <dbReference type="Proteomes" id="UP000619078"/>
    </source>
</evidence>
<organism evidence="1 2">
    <name type="scientific">Mucilaginibacter glaciei</name>
    <dbReference type="NCBI Taxonomy" id="2772109"/>
    <lineage>
        <taxon>Bacteria</taxon>
        <taxon>Pseudomonadati</taxon>
        <taxon>Bacteroidota</taxon>
        <taxon>Sphingobacteriia</taxon>
        <taxon>Sphingobacteriales</taxon>
        <taxon>Sphingobacteriaceae</taxon>
        <taxon>Mucilaginibacter</taxon>
    </lineage>
</organism>
<keyword evidence="2" id="KW-1185">Reference proteome</keyword>
<accession>A0A926NNA0</accession>